<name>A0A8S5S384_9CAUD</name>
<accession>A0A8S5S384</accession>
<sequence>MYSRPVPVWVRAFSCYSRSPIRRMIRAGTPPTIVSAGTSFVTTAPAATMALSPIVTPLRIVAWAPTQTFRPRTIGAGQVVFRRAGSIR</sequence>
<reference evidence="1" key="1">
    <citation type="journal article" date="2021" name="Proc. Natl. Acad. Sci. U.S.A.">
        <title>A Catalog of Tens of Thousands of Viruses from Human Metagenomes Reveals Hidden Associations with Chronic Diseases.</title>
        <authorList>
            <person name="Tisza M.J."/>
            <person name="Buck C.B."/>
        </authorList>
    </citation>
    <scope>NUCLEOTIDE SEQUENCE</scope>
    <source>
        <strain evidence="1">CtBLh2</strain>
    </source>
</reference>
<evidence type="ECO:0000313" key="1">
    <source>
        <dbReference type="EMBL" id="DAF45430.1"/>
    </source>
</evidence>
<dbReference type="EMBL" id="BK032514">
    <property type="protein sequence ID" value="DAF45430.1"/>
    <property type="molecule type" value="Genomic_DNA"/>
</dbReference>
<protein>
    <submittedName>
        <fullName evidence="1">Uncharacterized protein</fullName>
    </submittedName>
</protein>
<proteinExistence type="predicted"/>
<organism evidence="1">
    <name type="scientific">Siphoviridae sp. ctBLh2</name>
    <dbReference type="NCBI Taxonomy" id="2827803"/>
    <lineage>
        <taxon>Viruses</taxon>
        <taxon>Duplodnaviria</taxon>
        <taxon>Heunggongvirae</taxon>
        <taxon>Uroviricota</taxon>
        <taxon>Caudoviricetes</taxon>
    </lineage>
</organism>